<reference evidence="4 5" key="1">
    <citation type="submission" date="2016-11" db="EMBL/GenBank/DDBJ databases">
        <authorList>
            <person name="Jaros S."/>
            <person name="Januszkiewicz K."/>
            <person name="Wedrychowicz H."/>
        </authorList>
    </citation>
    <scope>NUCLEOTIDE SEQUENCE [LARGE SCALE GENOMIC DNA]</scope>
    <source>
        <strain evidence="4 5">CGMCC 1.10190</strain>
    </source>
</reference>
<dbReference type="Proteomes" id="UP000184226">
    <property type="component" value="Unassembled WGS sequence"/>
</dbReference>
<accession>A0A1M5ZU38</accession>
<name>A0A1M5ZU38_9BURK</name>
<comment type="pathway">
    <text evidence="1">Bacterial outer membrane biogenesis; LPS O-antigen biosynthesis.</text>
</comment>
<dbReference type="Pfam" id="PF01370">
    <property type="entry name" value="Epimerase"/>
    <property type="match status" value="1"/>
</dbReference>
<sequence length="319" mass="35162">MTSLIVTGCAGFIGSTLIDRLLADGHKVVGIDNFSTGQRRFLDGALPNPNFRLIEMDLLDAEALKAAFAGGEAVFHLAANADVRFGTDHPRKDLEQNTIATYNVLEAMRANGIKKIAFSSTGSVYGDAPVVPTPEDGPFPVQTSLYGASKAAGEGLIAAYCEGFGFQSWIFRFVSILGERYTHGHVFDFYQKLKADPSRLSVLGNGKQRKSYLYVQDCIDAILLAMDKADAKVNIFNLGVDGYCEVNDSIGWICEELGVKPQLEYSGGDRGWIGDNPFIFLETRKIQSFGWKPKFGIREGVLKTVEYLRNNEWVFEARD</sequence>
<dbReference type="CDD" id="cd05234">
    <property type="entry name" value="UDP_G4E_2_SDR_e"/>
    <property type="match status" value="1"/>
</dbReference>
<dbReference type="InterPro" id="IPR001509">
    <property type="entry name" value="Epimerase_deHydtase"/>
</dbReference>
<dbReference type="RefSeq" id="WP_073108819.1">
    <property type="nucleotide sequence ID" value="NZ_FQXE01000018.1"/>
</dbReference>
<protein>
    <submittedName>
        <fullName evidence="4">UDP-glucose 4-epimerase</fullName>
    </submittedName>
</protein>
<dbReference type="Gene3D" id="3.40.50.720">
    <property type="entry name" value="NAD(P)-binding Rossmann-like Domain"/>
    <property type="match status" value="1"/>
</dbReference>
<evidence type="ECO:0000313" key="5">
    <source>
        <dbReference type="Proteomes" id="UP000184226"/>
    </source>
</evidence>
<comment type="similarity">
    <text evidence="2">Belongs to the NAD(P)-dependent epimerase/dehydratase family.</text>
</comment>
<dbReference type="InterPro" id="IPR036291">
    <property type="entry name" value="NAD(P)-bd_dom_sf"/>
</dbReference>
<dbReference type="Gene3D" id="3.90.25.10">
    <property type="entry name" value="UDP-galactose 4-epimerase, domain 1"/>
    <property type="match status" value="1"/>
</dbReference>
<proteinExistence type="inferred from homology"/>
<organism evidence="4 5">
    <name type="scientific">Pollutimonas bauzanensis</name>
    <dbReference type="NCBI Taxonomy" id="658167"/>
    <lineage>
        <taxon>Bacteria</taxon>
        <taxon>Pseudomonadati</taxon>
        <taxon>Pseudomonadota</taxon>
        <taxon>Betaproteobacteria</taxon>
        <taxon>Burkholderiales</taxon>
        <taxon>Alcaligenaceae</taxon>
        <taxon>Pollutimonas</taxon>
    </lineage>
</organism>
<dbReference type="STRING" id="658167.SAMN04488135_118109"/>
<dbReference type="PANTHER" id="PTHR43000">
    <property type="entry name" value="DTDP-D-GLUCOSE 4,6-DEHYDRATASE-RELATED"/>
    <property type="match status" value="1"/>
</dbReference>
<keyword evidence="5" id="KW-1185">Reference proteome</keyword>
<dbReference type="AlphaFoldDB" id="A0A1M5ZU38"/>
<feature type="domain" description="NAD-dependent epimerase/dehydratase" evidence="3">
    <location>
        <begin position="5"/>
        <end position="239"/>
    </location>
</feature>
<dbReference type="SUPFAM" id="SSF51735">
    <property type="entry name" value="NAD(P)-binding Rossmann-fold domains"/>
    <property type="match status" value="1"/>
</dbReference>
<dbReference type="EMBL" id="FQXE01000018">
    <property type="protein sequence ID" value="SHI27722.1"/>
    <property type="molecule type" value="Genomic_DNA"/>
</dbReference>
<evidence type="ECO:0000259" key="3">
    <source>
        <dbReference type="Pfam" id="PF01370"/>
    </source>
</evidence>
<evidence type="ECO:0000256" key="2">
    <source>
        <dbReference type="ARBA" id="ARBA00007637"/>
    </source>
</evidence>
<evidence type="ECO:0000256" key="1">
    <source>
        <dbReference type="ARBA" id="ARBA00005125"/>
    </source>
</evidence>
<evidence type="ECO:0000313" key="4">
    <source>
        <dbReference type="EMBL" id="SHI27722.1"/>
    </source>
</evidence>
<dbReference type="OrthoDB" id="9769113at2"/>
<gene>
    <name evidence="4" type="ORF">SAMN04488135_118109</name>
</gene>